<accession>A0A0B5DAD4</accession>
<proteinExistence type="predicted"/>
<protein>
    <submittedName>
        <fullName evidence="2">Glutamate dehydrogenase</fullName>
    </submittedName>
</protein>
<feature type="compositionally biased region" description="Low complexity" evidence="1">
    <location>
        <begin position="91"/>
        <end position="107"/>
    </location>
</feature>
<keyword evidence="3" id="KW-1185">Reference proteome</keyword>
<evidence type="ECO:0000256" key="1">
    <source>
        <dbReference type="SAM" id="MobiDB-lite"/>
    </source>
</evidence>
<dbReference type="HOGENOM" id="CLU_2092693_0_0_11"/>
<dbReference type="AlphaFoldDB" id="A0A0B5DAD4"/>
<feature type="region of interest" description="Disordered" evidence="1">
    <location>
        <begin position="90"/>
        <end position="116"/>
    </location>
</feature>
<reference evidence="2 3" key="1">
    <citation type="submission" date="2013-04" db="EMBL/GenBank/DDBJ databases">
        <title>Complete genome sequence of Corynebacterium humireducens DSM 45392(T), isolated from a wastewater-fed microbial fuel cell.</title>
        <authorList>
            <person name="Ruckert C."/>
            <person name="Albersmeier A."/>
            <person name="Kalinowski J."/>
        </authorList>
    </citation>
    <scope>NUCLEOTIDE SEQUENCE [LARGE SCALE GENOMIC DNA]</scope>
    <source>
        <strain evidence="3">MFC-5</strain>
    </source>
</reference>
<sequence length="116" mass="12080">MGLMERDAMTINDKLGSGCAVVTSYELNGVSFGKLGVTVYGVAGRDIPELLAETARSGATTHKAARALSQQRVRAAMEYRGGVPSACLSQASRTTSKARRTSSSAAAGFFGSGREM</sequence>
<evidence type="ECO:0000313" key="3">
    <source>
        <dbReference type="Proteomes" id="UP000031524"/>
    </source>
</evidence>
<dbReference type="KEGG" id="chm:B842_04105"/>
<dbReference type="Proteomes" id="UP000031524">
    <property type="component" value="Chromosome"/>
</dbReference>
<evidence type="ECO:0000313" key="2">
    <source>
        <dbReference type="EMBL" id="AJE32674.1"/>
    </source>
</evidence>
<dbReference type="EMBL" id="CP005286">
    <property type="protein sequence ID" value="AJE32674.1"/>
    <property type="molecule type" value="Genomic_DNA"/>
</dbReference>
<gene>
    <name evidence="2" type="ORF">B842_04105</name>
</gene>
<organism evidence="2 3">
    <name type="scientific">Corynebacterium humireducens NBRC 106098 = DSM 45392</name>
    <dbReference type="NCBI Taxonomy" id="1223515"/>
    <lineage>
        <taxon>Bacteria</taxon>
        <taxon>Bacillati</taxon>
        <taxon>Actinomycetota</taxon>
        <taxon>Actinomycetes</taxon>
        <taxon>Mycobacteriales</taxon>
        <taxon>Corynebacteriaceae</taxon>
        <taxon>Corynebacterium</taxon>
    </lineage>
</organism>
<name>A0A0B5DAD4_9CORY</name>